<evidence type="ECO:0000256" key="1">
    <source>
        <dbReference type="SAM" id="Phobius"/>
    </source>
</evidence>
<reference evidence="2 3" key="1">
    <citation type="journal article" date="2016" name="Nat. Commun.">
        <title>Thousands of microbial genomes shed light on interconnected biogeochemical processes in an aquifer system.</title>
        <authorList>
            <person name="Anantharaman K."/>
            <person name="Brown C.T."/>
            <person name="Hug L.A."/>
            <person name="Sharon I."/>
            <person name="Castelle C.J."/>
            <person name="Probst A.J."/>
            <person name="Thomas B.C."/>
            <person name="Singh A."/>
            <person name="Wilkins M.J."/>
            <person name="Karaoz U."/>
            <person name="Brodie E.L."/>
            <person name="Williams K.H."/>
            <person name="Hubbard S.S."/>
            <person name="Banfield J.F."/>
        </authorList>
    </citation>
    <scope>NUCLEOTIDE SEQUENCE [LARGE SCALE GENOMIC DNA]</scope>
</reference>
<organism evidence="2 3">
    <name type="scientific">Candidatus Doudnabacteria bacterium RIFCSPHIGHO2_01_FULL_41_86</name>
    <dbReference type="NCBI Taxonomy" id="1817821"/>
    <lineage>
        <taxon>Bacteria</taxon>
        <taxon>Candidatus Doudnaibacteriota</taxon>
    </lineage>
</organism>
<evidence type="ECO:0000313" key="2">
    <source>
        <dbReference type="EMBL" id="OGE73663.1"/>
    </source>
</evidence>
<accession>A0A1F5N7V2</accession>
<comment type="caution">
    <text evidence="2">The sequence shown here is derived from an EMBL/GenBank/DDBJ whole genome shotgun (WGS) entry which is preliminary data.</text>
</comment>
<feature type="transmembrane region" description="Helical" evidence="1">
    <location>
        <begin position="220"/>
        <end position="242"/>
    </location>
</feature>
<keyword evidence="1" id="KW-0812">Transmembrane</keyword>
<gene>
    <name evidence="2" type="ORF">A2717_03450</name>
</gene>
<evidence type="ECO:0000313" key="3">
    <source>
        <dbReference type="Proteomes" id="UP000177610"/>
    </source>
</evidence>
<feature type="transmembrane region" description="Helical" evidence="1">
    <location>
        <begin position="248"/>
        <end position="266"/>
    </location>
</feature>
<feature type="transmembrane region" description="Helical" evidence="1">
    <location>
        <begin position="12"/>
        <end position="36"/>
    </location>
</feature>
<feature type="transmembrane region" description="Helical" evidence="1">
    <location>
        <begin position="185"/>
        <end position="208"/>
    </location>
</feature>
<dbReference type="STRING" id="1817821.A2717_03450"/>
<dbReference type="Proteomes" id="UP000177610">
    <property type="component" value="Unassembled WGS sequence"/>
</dbReference>
<sequence length="304" mass="35594">MQPLLNETKNKILSVLIVTLGAFFGFQAISTTLSLYQLNSGLYLSLYIYAFHLIWLTFMFDLHLKKRGVLANAKLNHTGVRMLWMALLERFEHLRNWHYFRHYQNYLVLPGIIYWGTVTLLLLNPFNIGLKQILVFSSTIAMAVAYWYMKEHVSRKLEHQDHWILVLSLVKLYGAYIIFASTVGVTFYFGFNAFFLSLSVLTLTFFLVYQALFQHRLLNFTIFFWILLIAVMMALVSFWVYSNWNSEYLTAGLVMLAVYNAAWGILHHRLDNTLTKKVAFEYLAMMVFIVTLVFAGHNFNQRIL</sequence>
<dbReference type="EMBL" id="MFEH01000005">
    <property type="protein sequence ID" value="OGE73663.1"/>
    <property type="molecule type" value="Genomic_DNA"/>
</dbReference>
<name>A0A1F5N7V2_9BACT</name>
<feature type="transmembrane region" description="Helical" evidence="1">
    <location>
        <begin position="105"/>
        <end position="123"/>
    </location>
</feature>
<protein>
    <submittedName>
        <fullName evidence="2">Uncharacterized protein</fullName>
    </submittedName>
</protein>
<feature type="transmembrane region" description="Helical" evidence="1">
    <location>
        <begin position="129"/>
        <end position="149"/>
    </location>
</feature>
<dbReference type="AlphaFoldDB" id="A0A1F5N7V2"/>
<feature type="transmembrane region" description="Helical" evidence="1">
    <location>
        <begin position="161"/>
        <end position="179"/>
    </location>
</feature>
<keyword evidence="1" id="KW-1133">Transmembrane helix</keyword>
<feature type="transmembrane region" description="Helical" evidence="1">
    <location>
        <begin position="42"/>
        <end position="60"/>
    </location>
</feature>
<proteinExistence type="predicted"/>
<feature type="transmembrane region" description="Helical" evidence="1">
    <location>
        <begin position="278"/>
        <end position="299"/>
    </location>
</feature>
<keyword evidence="1" id="KW-0472">Membrane</keyword>